<dbReference type="Proteomes" id="UP000011747">
    <property type="component" value="Unassembled WGS sequence"/>
</dbReference>
<keyword evidence="3" id="KW-1185">Reference proteome</keyword>
<dbReference type="PATRIC" id="fig|665952.3.peg.34"/>
<reference evidence="2 3" key="1">
    <citation type="submission" date="2011-09" db="EMBL/GenBank/DDBJ databases">
        <title>The Genome Sequence of Bacillus smithii 7_3_47FAA.</title>
        <authorList>
            <consortium name="The Broad Institute Genome Sequencing Platform"/>
            <person name="Earl A."/>
            <person name="Ward D."/>
            <person name="Feldgarden M."/>
            <person name="Gevers D."/>
            <person name="Daigneault M."/>
            <person name="Strauss J."/>
            <person name="Allen-Vercoe E."/>
            <person name="Young S.K."/>
            <person name="Zeng Q."/>
            <person name="Gargeya S."/>
            <person name="Fitzgerald M."/>
            <person name="Haas B."/>
            <person name="Abouelleil A."/>
            <person name="Alvarado L."/>
            <person name="Arachchi H.M."/>
            <person name="Berlin A."/>
            <person name="Brown A."/>
            <person name="Chapman S.B."/>
            <person name="Chen Z."/>
            <person name="Dunbar C."/>
            <person name="Freedman E."/>
            <person name="Gearin G."/>
            <person name="Goldberg J."/>
            <person name="Griggs A."/>
            <person name="Gujja S."/>
            <person name="Heiman D."/>
            <person name="Howarth C."/>
            <person name="Larson L."/>
            <person name="Lui A."/>
            <person name="MacDonald P.J.P."/>
            <person name="Montmayeur A."/>
            <person name="Murphy C."/>
            <person name="Neiman D."/>
            <person name="Pearson M."/>
            <person name="Priest M."/>
            <person name="Roberts A."/>
            <person name="Saif S."/>
            <person name="Shea T."/>
            <person name="Shenoy N."/>
            <person name="Sisk P."/>
            <person name="Stolte C."/>
            <person name="Sykes S."/>
            <person name="Wortman J."/>
            <person name="Nusbaum C."/>
            <person name="Birren B."/>
        </authorList>
    </citation>
    <scope>NUCLEOTIDE SEQUENCE [LARGE SCALE GENOMIC DNA]</scope>
    <source>
        <strain evidence="2 3">7_3_47FAA</strain>
    </source>
</reference>
<keyword evidence="1" id="KW-0812">Transmembrane</keyword>
<dbReference type="HOGENOM" id="CLU_113225_0_0_9"/>
<feature type="transmembrane region" description="Helical" evidence="1">
    <location>
        <begin position="116"/>
        <end position="134"/>
    </location>
</feature>
<keyword evidence="1" id="KW-1133">Transmembrane helix</keyword>
<name>G9QGM0_9BACI</name>
<accession>G9QGM0</accession>
<feature type="transmembrane region" description="Helical" evidence="1">
    <location>
        <begin position="39"/>
        <end position="62"/>
    </location>
</feature>
<sequence>MSLTTQFYTMLAMIAMGSFFGASFDTYNRFLKRSKRNRWIVFFHDVLFWAVEGLLIFYILFLVNYGEIRFYIFLALLCGFAAYQALLKRGFLVILESVITFVATVYKFMLKTLYNFIYIPVKYIFLFTQTAIIIMGKSILMLTLAIWKVLFWLLKGVALPFHWILKGFWKLLPESFKIFVDKFLARLKGTFGKIKNTITKLLDGVRKKK</sequence>
<comment type="caution">
    <text evidence="2">The sequence shown here is derived from an EMBL/GenBank/DDBJ whole genome shotgun (WGS) entry which is preliminary data.</text>
</comment>
<dbReference type="EMBL" id="ACWF01000003">
    <property type="protein sequence ID" value="EHL79683.1"/>
    <property type="molecule type" value="Genomic_DNA"/>
</dbReference>
<dbReference type="AlphaFoldDB" id="G9QGM0"/>
<dbReference type="InterPro" id="IPR019074">
    <property type="entry name" value="YabQ"/>
</dbReference>
<evidence type="ECO:0000256" key="1">
    <source>
        <dbReference type="SAM" id="Phobius"/>
    </source>
</evidence>
<protein>
    <submittedName>
        <fullName evidence="2">Spore cortex biosynthesis protein YabQ</fullName>
    </submittedName>
</protein>
<evidence type="ECO:0000313" key="2">
    <source>
        <dbReference type="EMBL" id="EHL79683.1"/>
    </source>
</evidence>
<feature type="transmembrane region" description="Helical" evidence="1">
    <location>
        <begin position="91"/>
        <end position="110"/>
    </location>
</feature>
<dbReference type="RefSeq" id="WP_003352299.1">
    <property type="nucleotide sequence ID" value="NZ_JH414739.1"/>
</dbReference>
<feature type="transmembrane region" description="Helical" evidence="1">
    <location>
        <begin position="68"/>
        <end position="86"/>
    </location>
</feature>
<keyword evidence="1" id="KW-0472">Membrane</keyword>
<organism evidence="2 3">
    <name type="scientific">Bacillus smithii 7_3_47FAA</name>
    <dbReference type="NCBI Taxonomy" id="665952"/>
    <lineage>
        <taxon>Bacteria</taxon>
        <taxon>Bacillati</taxon>
        <taxon>Bacillota</taxon>
        <taxon>Bacilli</taxon>
        <taxon>Bacillales</taxon>
        <taxon>Bacillaceae</taxon>
        <taxon>Bacillus</taxon>
    </lineage>
</organism>
<proteinExistence type="predicted"/>
<dbReference type="Pfam" id="PF09578">
    <property type="entry name" value="Spore_YabQ"/>
    <property type="match status" value="1"/>
</dbReference>
<evidence type="ECO:0000313" key="3">
    <source>
        <dbReference type="Proteomes" id="UP000011747"/>
    </source>
</evidence>
<dbReference type="NCBIfam" id="TIGR02893">
    <property type="entry name" value="spore_yabQ"/>
    <property type="match status" value="1"/>
</dbReference>
<feature type="transmembrane region" description="Helical" evidence="1">
    <location>
        <begin position="6"/>
        <end position="27"/>
    </location>
</feature>
<gene>
    <name evidence="2" type="ORF">HMPREF1015_02784</name>
</gene>